<evidence type="ECO:0000256" key="1">
    <source>
        <dbReference type="SAM" id="MobiDB-lite"/>
    </source>
</evidence>
<feature type="compositionally biased region" description="Polar residues" evidence="1">
    <location>
        <begin position="20"/>
        <end position="38"/>
    </location>
</feature>
<dbReference type="AlphaFoldDB" id="A0AAN7WY22"/>
<evidence type="ECO:0000313" key="3">
    <source>
        <dbReference type="Proteomes" id="UP001346869"/>
    </source>
</evidence>
<protein>
    <submittedName>
        <fullName evidence="2">Uncharacterized protein</fullName>
    </submittedName>
</protein>
<feature type="region of interest" description="Disordered" evidence="1">
    <location>
        <begin position="20"/>
        <end position="46"/>
    </location>
</feature>
<name>A0AAN7WY22_ELEMC</name>
<reference evidence="2 3" key="1">
    <citation type="journal article" date="2023" name="Genes (Basel)">
        <title>Chromosome-Level Genome Assembly and Circadian Gene Repertoire of the Patagonia Blennie Eleginops maclovinus-The Closest Ancestral Proxy of Antarctic Cryonotothenioids.</title>
        <authorList>
            <person name="Cheng C.C."/>
            <person name="Rivera-Colon A.G."/>
            <person name="Minhas B.F."/>
            <person name="Wilson L."/>
            <person name="Rayamajhi N."/>
            <person name="Vargas-Chacoff L."/>
            <person name="Catchen J.M."/>
        </authorList>
    </citation>
    <scope>NUCLEOTIDE SEQUENCE [LARGE SCALE GENOMIC DNA]</scope>
    <source>
        <strain evidence="2">JMC-PN-2008</strain>
    </source>
</reference>
<keyword evidence="3" id="KW-1185">Reference proteome</keyword>
<organism evidence="2 3">
    <name type="scientific">Eleginops maclovinus</name>
    <name type="common">Patagonian blennie</name>
    <name type="synonym">Eleginus maclovinus</name>
    <dbReference type="NCBI Taxonomy" id="56733"/>
    <lineage>
        <taxon>Eukaryota</taxon>
        <taxon>Metazoa</taxon>
        <taxon>Chordata</taxon>
        <taxon>Craniata</taxon>
        <taxon>Vertebrata</taxon>
        <taxon>Euteleostomi</taxon>
        <taxon>Actinopterygii</taxon>
        <taxon>Neopterygii</taxon>
        <taxon>Teleostei</taxon>
        <taxon>Neoteleostei</taxon>
        <taxon>Acanthomorphata</taxon>
        <taxon>Eupercaria</taxon>
        <taxon>Perciformes</taxon>
        <taxon>Notothenioidei</taxon>
        <taxon>Eleginopidae</taxon>
        <taxon>Eleginops</taxon>
    </lineage>
</organism>
<reference evidence="2 3" key="2">
    <citation type="journal article" date="2023" name="Mol. Biol. Evol.">
        <title>Genomics of Secondarily Temperate Adaptation in the Only Non-Antarctic Icefish.</title>
        <authorList>
            <person name="Rivera-Colon A.G."/>
            <person name="Rayamajhi N."/>
            <person name="Minhas B.F."/>
            <person name="Madrigal G."/>
            <person name="Bilyk K.T."/>
            <person name="Yoon V."/>
            <person name="Hune M."/>
            <person name="Gregory S."/>
            <person name="Cheng C.H.C."/>
            <person name="Catchen J.M."/>
        </authorList>
    </citation>
    <scope>NUCLEOTIDE SEQUENCE [LARGE SCALE GENOMIC DNA]</scope>
    <source>
        <strain evidence="2">JMC-PN-2008</strain>
    </source>
</reference>
<sequence length="98" mass="10470">MEDIFSLVYSKCCHSHCSQPACSSDSPNATANSLTDSGEGSGDHQQCELGKTGSWQAHIAGRVDDCNELVRKAPSFLWVGTVLLKCGCCCWTLALLTS</sequence>
<comment type="caution">
    <text evidence="2">The sequence shown here is derived from an EMBL/GenBank/DDBJ whole genome shotgun (WGS) entry which is preliminary data.</text>
</comment>
<dbReference type="EMBL" id="JAUZQC010000022">
    <property type="protein sequence ID" value="KAK5850650.1"/>
    <property type="molecule type" value="Genomic_DNA"/>
</dbReference>
<accession>A0AAN7WY22</accession>
<dbReference type="Proteomes" id="UP001346869">
    <property type="component" value="Unassembled WGS sequence"/>
</dbReference>
<evidence type="ECO:0000313" key="2">
    <source>
        <dbReference type="EMBL" id="KAK5850650.1"/>
    </source>
</evidence>
<gene>
    <name evidence="2" type="ORF">PBY51_001509</name>
</gene>
<proteinExistence type="predicted"/>